<dbReference type="PANTHER" id="PTHR32294:SF4">
    <property type="entry name" value="ERROR-PRONE DNA POLYMERASE"/>
    <property type="match status" value="1"/>
</dbReference>
<dbReference type="Pfam" id="PF02811">
    <property type="entry name" value="PHP"/>
    <property type="match status" value="1"/>
</dbReference>
<dbReference type="InterPro" id="IPR004805">
    <property type="entry name" value="DnaE2/DnaE/PolC"/>
</dbReference>
<dbReference type="InterPro" id="IPR016195">
    <property type="entry name" value="Pol/histidinol_Pase-like"/>
</dbReference>
<reference evidence="3 4" key="1">
    <citation type="submission" date="2018-08" db="EMBL/GenBank/DDBJ databases">
        <title>Genomic Encyclopedia of Archaeal and Bacterial Type Strains, Phase II (KMG-II): from individual species to whole genera.</title>
        <authorList>
            <person name="Goeker M."/>
        </authorList>
    </citation>
    <scope>NUCLEOTIDE SEQUENCE [LARGE SCALE GENOMIC DNA]</scope>
    <source>
        <strain evidence="3 4">DSM 45791</strain>
    </source>
</reference>
<dbReference type="SUPFAM" id="SSF89550">
    <property type="entry name" value="PHP domain-like"/>
    <property type="match status" value="1"/>
</dbReference>
<dbReference type="SMART" id="SM00481">
    <property type="entry name" value="POLIIIAc"/>
    <property type="match status" value="1"/>
</dbReference>
<keyword evidence="4" id="KW-1185">Reference proteome</keyword>
<evidence type="ECO:0000313" key="3">
    <source>
        <dbReference type="EMBL" id="REH30702.1"/>
    </source>
</evidence>
<dbReference type="InterPro" id="IPR003141">
    <property type="entry name" value="Pol/His_phosphatase_N"/>
</dbReference>
<dbReference type="Gene3D" id="3.20.20.140">
    <property type="entry name" value="Metal-dependent hydrolases"/>
    <property type="match status" value="1"/>
</dbReference>
<dbReference type="GO" id="GO:0008408">
    <property type="term" value="F:3'-5' exonuclease activity"/>
    <property type="evidence" value="ECO:0007669"/>
    <property type="project" value="InterPro"/>
</dbReference>
<name>A0A3E0GXR7_9PSEU</name>
<dbReference type="PANTHER" id="PTHR32294">
    <property type="entry name" value="DNA POLYMERASE III SUBUNIT ALPHA"/>
    <property type="match status" value="1"/>
</dbReference>
<evidence type="ECO:0000256" key="1">
    <source>
        <dbReference type="SAM" id="MobiDB-lite"/>
    </source>
</evidence>
<sequence length="197" mass="21482">MTYENPPVPWRELERALSGKPQPVGDGNDSPAWSRHRDGYTPPPGVASYADRLADPDRVPYAELHCHSNFSFLDGASHPEELVEEAVRLGLDALAITDHDGMSGVVRFAEAAREHGLPTVFGSELSLDLSAPQNGVADPEGQHLLLLARRPEGYTRLCRTITTGHLARGEKGRPVYDLDQIAEDVRGKRLALISASN</sequence>
<dbReference type="AlphaFoldDB" id="A0A3E0GXR7"/>
<evidence type="ECO:0000259" key="2">
    <source>
        <dbReference type="SMART" id="SM00481"/>
    </source>
</evidence>
<proteinExistence type="predicted"/>
<feature type="region of interest" description="Disordered" evidence="1">
    <location>
        <begin position="1"/>
        <end position="45"/>
    </location>
</feature>
<dbReference type="Proteomes" id="UP000256269">
    <property type="component" value="Unassembled WGS sequence"/>
</dbReference>
<dbReference type="EMBL" id="QUNO01000023">
    <property type="protein sequence ID" value="REH30702.1"/>
    <property type="molecule type" value="Genomic_DNA"/>
</dbReference>
<organism evidence="3 4">
    <name type="scientific">Kutzneria buriramensis</name>
    <dbReference type="NCBI Taxonomy" id="1045776"/>
    <lineage>
        <taxon>Bacteria</taxon>
        <taxon>Bacillati</taxon>
        <taxon>Actinomycetota</taxon>
        <taxon>Actinomycetes</taxon>
        <taxon>Pseudonocardiales</taxon>
        <taxon>Pseudonocardiaceae</taxon>
        <taxon>Kutzneria</taxon>
    </lineage>
</organism>
<dbReference type="CDD" id="cd07431">
    <property type="entry name" value="PHP_PolIIIA"/>
    <property type="match status" value="1"/>
</dbReference>
<gene>
    <name evidence="3" type="ORF">BCF44_12360</name>
</gene>
<protein>
    <submittedName>
        <fullName evidence="3">Error-prone DNA polymerase</fullName>
    </submittedName>
</protein>
<dbReference type="GO" id="GO:0006260">
    <property type="term" value="P:DNA replication"/>
    <property type="evidence" value="ECO:0007669"/>
    <property type="project" value="InterPro"/>
</dbReference>
<comment type="caution">
    <text evidence="3">The sequence shown here is derived from an EMBL/GenBank/DDBJ whole genome shotgun (WGS) entry which is preliminary data.</text>
</comment>
<dbReference type="OrthoDB" id="9803237at2"/>
<evidence type="ECO:0000313" key="4">
    <source>
        <dbReference type="Proteomes" id="UP000256269"/>
    </source>
</evidence>
<accession>A0A3E0GXR7</accession>
<dbReference type="InterPro" id="IPR004013">
    <property type="entry name" value="PHP_dom"/>
</dbReference>
<feature type="domain" description="Polymerase/histidinol phosphatase N-terminal" evidence="2">
    <location>
        <begin position="62"/>
        <end position="129"/>
    </location>
</feature>